<dbReference type="EMBL" id="QKVK01000001">
    <property type="protein sequence ID" value="PZF79000.1"/>
    <property type="molecule type" value="Genomic_DNA"/>
</dbReference>
<feature type="region of interest" description="Disordered" evidence="4">
    <location>
        <begin position="29"/>
        <end position="51"/>
    </location>
</feature>
<dbReference type="InterPro" id="IPR015927">
    <property type="entry name" value="Peptidase_S24_S26A/B/C"/>
</dbReference>
<dbReference type="InterPro" id="IPR039418">
    <property type="entry name" value="LexA-like"/>
</dbReference>
<evidence type="ECO:0000313" key="6">
    <source>
        <dbReference type="EMBL" id="PZF79000.1"/>
    </source>
</evidence>
<sequence length="211" mass="23145">MLTHKQVWNAIDTIAERYGFSASGLAKKSGLDPTSFNPSKRNGPDGRPRWPTMESISRLLQASGASMEEFSELLIGRRGQPPKLRQIPLLGLAKAGKGGFFDDSGFPSGNGWDEIDVPGVTDPNSYALEITGDSMLPVYREGDIIILSPSAAVRKGDRVVVRLNDGQVMAKVMQRQTSKTLELASFNPNHATKNLDMKDVDWIARIMWASQ</sequence>
<dbReference type="Proteomes" id="UP000248795">
    <property type="component" value="Unassembled WGS sequence"/>
</dbReference>
<evidence type="ECO:0000256" key="2">
    <source>
        <dbReference type="ARBA" id="ARBA00023125"/>
    </source>
</evidence>
<feature type="domain" description="Peptidase S24/S26A/S26B/S26C" evidence="5">
    <location>
        <begin position="88"/>
        <end position="207"/>
    </location>
</feature>
<dbReference type="RefSeq" id="WP_111196328.1">
    <property type="nucleotide sequence ID" value="NZ_QKVK01000001.1"/>
</dbReference>
<reference evidence="7" key="1">
    <citation type="submission" date="2018-06" db="EMBL/GenBank/DDBJ databases">
        <title>Aestuariibacter litoralis strain KCTC 52945T.</title>
        <authorList>
            <person name="Li X."/>
            <person name="Salam N."/>
            <person name="Li J.-L."/>
            <person name="Chen Y.-M."/>
            <person name="Yang Z.-W."/>
            <person name="Zhang L.-Y."/>
            <person name="Han M.-X."/>
            <person name="Xiao M."/>
            <person name="Li W.-J."/>
        </authorList>
    </citation>
    <scope>NUCLEOTIDE SEQUENCE [LARGE SCALE GENOMIC DNA]</scope>
    <source>
        <strain evidence="7">KCTC 52945</strain>
    </source>
</reference>
<protein>
    <submittedName>
        <fullName evidence="6">Helix-turn-helix transcriptional regulator</fullName>
    </submittedName>
</protein>
<organism evidence="6 7">
    <name type="scientific">Aestuariivirga litoralis</name>
    <dbReference type="NCBI Taxonomy" id="2650924"/>
    <lineage>
        <taxon>Bacteria</taxon>
        <taxon>Pseudomonadati</taxon>
        <taxon>Pseudomonadota</taxon>
        <taxon>Alphaproteobacteria</taxon>
        <taxon>Hyphomicrobiales</taxon>
        <taxon>Aestuariivirgaceae</taxon>
        <taxon>Aestuariivirga</taxon>
    </lineage>
</organism>
<evidence type="ECO:0000313" key="7">
    <source>
        <dbReference type="Proteomes" id="UP000248795"/>
    </source>
</evidence>
<evidence type="ECO:0000256" key="1">
    <source>
        <dbReference type="ARBA" id="ARBA00023015"/>
    </source>
</evidence>
<dbReference type="AlphaFoldDB" id="A0A2W2B269"/>
<name>A0A2W2B269_9HYPH</name>
<dbReference type="CDD" id="cd06529">
    <property type="entry name" value="S24_LexA-like"/>
    <property type="match status" value="1"/>
</dbReference>
<keyword evidence="1" id="KW-0805">Transcription regulation</keyword>
<keyword evidence="3" id="KW-0804">Transcription</keyword>
<dbReference type="GO" id="GO:0003677">
    <property type="term" value="F:DNA binding"/>
    <property type="evidence" value="ECO:0007669"/>
    <property type="project" value="UniProtKB-KW"/>
</dbReference>
<proteinExistence type="predicted"/>
<dbReference type="Pfam" id="PF00717">
    <property type="entry name" value="Peptidase_S24"/>
    <property type="match status" value="1"/>
</dbReference>
<dbReference type="PANTHER" id="PTHR40661:SF3">
    <property type="entry name" value="FELS-1 PROPHAGE TRANSCRIPTIONAL REGULATOR"/>
    <property type="match status" value="1"/>
</dbReference>
<keyword evidence="2" id="KW-0238">DNA-binding</keyword>
<dbReference type="SUPFAM" id="SSF51306">
    <property type="entry name" value="LexA/Signal peptidase"/>
    <property type="match status" value="1"/>
</dbReference>
<comment type="caution">
    <text evidence="6">The sequence shown here is derived from an EMBL/GenBank/DDBJ whole genome shotgun (WGS) entry which is preliminary data.</text>
</comment>
<evidence type="ECO:0000256" key="4">
    <source>
        <dbReference type="SAM" id="MobiDB-lite"/>
    </source>
</evidence>
<keyword evidence="7" id="KW-1185">Reference proteome</keyword>
<gene>
    <name evidence="6" type="ORF">DK847_02455</name>
</gene>
<accession>A0A2W2B269</accession>
<dbReference type="Gene3D" id="2.10.109.10">
    <property type="entry name" value="Umud Fragment, subunit A"/>
    <property type="match status" value="1"/>
</dbReference>
<dbReference type="InterPro" id="IPR036286">
    <property type="entry name" value="LexA/Signal_pep-like_sf"/>
</dbReference>
<evidence type="ECO:0000256" key="3">
    <source>
        <dbReference type="ARBA" id="ARBA00023163"/>
    </source>
</evidence>
<evidence type="ECO:0000259" key="5">
    <source>
        <dbReference type="Pfam" id="PF00717"/>
    </source>
</evidence>
<dbReference type="PANTHER" id="PTHR40661">
    <property type="match status" value="1"/>
</dbReference>